<dbReference type="GO" id="GO:0016758">
    <property type="term" value="F:hexosyltransferase activity"/>
    <property type="evidence" value="ECO:0007669"/>
    <property type="project" value="TreeGrafter"/>
</dbReference>
<sequence length="771" mass="83918">MGPDISPSTGPVAPDAVPWRSRYRRKVAVVDLVALLAAATGAWLLRFESGLGGEVDALRGAAGVSHLVLSVVIALLWWLVLAWIQSRDLIVVGRSLDELRAIARATAVMVGLLGSAALLFAVTPSRGYLAGVFGLGVPLLLLGRGLLRRGLQRQRQRGRSQARVLVIGTLRSARRVARTFRTDPVQGYQVTGVWTPDSAADEESLLTLPTDEPRPWIPVLGSTHEVLEAVAVAAADTVIVTDSEQLGPDGLSSLAWSLESLGVDLLVSPNVVGVAPPRISIRDISNVPYVHIESPRSKAAAGLRKLSLGRVLSAVALVGLSPLLAGIALGVRLSGPGPVLERHRRVGAGGTPYSLHQFRITRPGASSTGRPEALDVTDDPRLTRFGAFLRRYGLDELPQLFNVLRGEMSLIGPRPLSPEQYASIPEAHAQRRLLVRPGVMGVWRTTGETVPTVEEMTRLDLEYVDNWSLTSDLGIGLLLARRLVSRFFLLRVVRRWQARLLAGSPDSAVRLRLDARGEVRLNDYPLFTGSLVALLEKVEDLLALRRPTLMVTTNVDQILDLERQAKTVDVYDAADVIVLDGMPVVQLARMLGADDVHRHTGADLLPLLAAESVARRWRIAVMGGADDVAQRAVAALRTAHPGTTIDAVDFPLLDGLEDPASLKVIEDLRVLDPDIVFVCLGAPKQELWYLQWRELLPPALYIGAGAAVDFAAQQVTRAPVVLQRLGLEWTWRLAQEPRRLAGRYLAKGPRFLWVIGRSLLRRDGAQQDYRG</sequence>
<dbReference type="NCBIfam" id="TIGR00696">
    <property type="entry name" value="wecG_tagA_cpsF"/>
    <property type="match status" value="1"/>
</dbReference>
<evidence type="ECO:0000313" key="6">
    <source>
        <dbReference type="Proteomes" id="UP000663791"/>
    </source>
</evidence>
<dbReference type="Pfam" id="PF02397">
    <property type="entry name" value="Bac_transf"/>
    <property type="match status" value="1"/>
</dbReference>
<keyword evidence="6" id="KW-1185">Reference proteome</keyword>
<accession>A0A938Y3C0</accession>
<keyword evidence="1" id="KW-0328">Glycosyltransferase</keyword>
<keyword evidence="3" id="KW-0812">Transmembrane</keyword>
<dbReference type="InterPro" id="IPR003362">
    <property type="entry name" value="Bact_transf"/>
</dbReference>
<evidence type="ECO:0000259" key="4">
    <source>
        <dbReference type="Pfam" id="PF02397"/>
    </source>
</evidence>
<keyword evidence="3" id="KW-0472">Membrane</keyword>
<dbReference type="Pfam" id="PF03808">
    <property type="entry name" value="Glyco_tran_WecG"/>
    <property type="match status" value="1"/>
</dbReference>
<feature type="transmembrane region" description="Helical" evidence="3">
    <location>
        <begin position="128"/>
        <end position="147"/>
    </location>
</feature>
<dbReference type="InterPro" id="IPR004629">
    <property type="entry name" value="WecG_TagA_CpsF"/>
</dbReference>
<proteinExistence type="predicted"/>
<dbReference type="EMBL" id="JAERTX010000017">
    <property type="protein sequence ID" value="MBM9461447.1"/>
    <property type="molecule type" value="Genomic_DNA"/>
</dbReference>
<reference evidence="5" key="1">
    <citation type="submission" date="2021-01" db="EMBL/GenBank/DDBJ databases">
        <title>Novel species in genus Nocardioides.</title>
        <authorList>
            <person name="Zhang G."/>
        </authorList>
    </citation>
    <scope>NUCLEOTIDE SEQUENCE</scope>
    <source>
        <strain evidence="5">Zg-536</strain>
    </source>
</reference>
<feature type="transmembrane region" description="Helical" evidence="3">
    <location>
        <begin position="101"/>
        <end position="122"/>
    </location>
</feature>
<feature type="transmembrane region" description="Helical" evidence="3">
    <location>
        <begin position="311"/>
        <end position="331"/>
    </location>
</feature>
<organism evidence="5 6">
    <name type="scientific">Nocardioides faecalis</name>
    <dbReference type="NCBI Taxonomy" id="2803858"/>
    <lineage>
        <taxon>Bacteria</taxon>
        <taxon>Bacillati</taxon>
        <taxon>Actinomycetota</taxon>
        <taxon>Actinomycetes</taxon>
        <taxon>Propionibacteriales</taxon>
        <taxon>Nocardioidaceae</taxon>
        <taxon>Nocardioides</taxon>
    </lineage>
</organism>
<dbReference type="Gene3D" id="3.40.50.720">
    <property type="entry name" value="NAD(P)-binding Rossmann-like Domain"/>
    <property type="match status" value="1"/>
</dbReference>
<protein>
    <submittedName>
        <fullName evidence="5">WecB/TagA/CpsF family glycosyltransferase</fullName>
    </submittedName>
</protein>
<feature type="transmembrane region" description="Helical" evidence="3">
    <location>
        <begin position="27"/>
        <end position="45"/>
    </location>
</feature>
<dbReference type="PANTHER" id="PTHR34136:SF1">
    <property type="entry name" value="UDP-N-ACETYL-D-MANNOSAMINURONIC ACID TRANSFERASE"/>
    <property type="match status" value="1"/>
</dbReference>
<keyword evidence="3" id="KW-1133">Transmembrane helix</keyword>
<dbReference type="AlphaFoldDB" id="A0A938Y3C0"/>
<dbReference type="PANTHER" id="PTHR34136">
    <property type="match status" value="1"/>
</dbReference>
<gene>
    <name evidence="5" type="ORF">JK386_16205</name>
</gene>
<feature type="domain" description="Bacterial sugar transferase" evidence="4">
    <location>
        <begin position="309"/>
        <end position="475"/>
    </location>
</feature>
<comment type="caution">
    <text evidence="5">The sequence shown here is derived from an EMBL/GenBank/DDBJ whole genome shotgun (WGS) entry which is preliminary data.</text>
</comment>
<evidence type="ECO:0000256" key="1">
    <source>
        <dbReference type="ARBA" id="ARBA00022676"/>
    </source>
</evidence>
<dbReference type="Proteomes" id="UP000663791">
    <property type="component" value="Unassembled WGS sequence"/>
</dbReference>
<keyword evidence="2" id="KW-0808">Transferase</keyword>
<dbReference type="RefSeq" id="WP_205292766.1">
    <property type="nucleotide sequence ID" value="NZ_CP074406.1"/>
</dbReference>
<evidence type="ECO:0000256" key="2">
    <source>
        <dbReference type="ARBA" id="ARBA00022679"/>
    </source>
</evidence>
<feature type="transmembrane region" description="Helical" evidence="3">
    <location>
        <begin position="57"/>
        <end position="80"/>
    </location>
</feature>
<evidence type="ECO:0000256" key="3">
    <source>
        <dbReference type="SAM" id="Phobius"/>
    </source>
</evidence>
<dbReference type="CDD" id="cd06533">
    <property type="entry name" value="Glyco_transf_WecG_TagA"/>
    <property type="match status" value="1"/>
</dbReference>
<name>A0A938Y3C0_9ACTN</name>
<evidence type="ECO:0000313" key="5">
    <source>
        <dbReference type="EMBL" id="MBM9461447.1"/>
    </source>
</evidence>
<dbReference type="Pfam" id="PF13727">
    <property type="entry name" value="CoA_binding_3"/>
    <property type="match status" value="1"/>
</dbReference>